<evidence type="ECO:0000313" key="2">
    <source>
        <dbReference type="Proteomes" id="UP000217065"/>
    </source>
</evidence>
<organism evidence="1 2">
    <name type="scientific">Tetzosporium hominis</name>
    <dbReference type="NCBI Taxonomy" id="2020506"/>
    <lineage>
        <taxon>Bacteria</taxon>
        <taxon>Bacillati</taxon>
        <taxon>Bacillota</taxon>
        <taxon>Bacilli</taxon>
        <taxon>Bacillales</taxon>
        <taxon>Caryophanaceae</taxon>
        <taxon>Tetzosporium</taxon>
    </lineage>
</organism>
<accession>A0A264W1F0</accession>
<dbReference type="EMBL" id="NOKQ01000252">
    <property type="protein sequence ID" value="OZS77384.1"/>
    <property type="molecule type" value="Genomic_DNA"/>
</dbReference>
<dbReference type="Proteomes" id="UP000217065">
    <property type="component" value="Unassembled WGS sequence"/>
</dbReference>
<name>A0A264W1F0_9BACL</name>
<proteinExistence type="predicted"/>
<protein>
    <submittedName>
        <fullName evidence="1">Uncharacterized protein</fullName>
    </submittedName>
</protein>
<dbReference type="AlphaFoldDB" id="A0A264W1F0"/>
<comment type="caution">
    <text evidence="1">The sequence shown here is derived from an EMBL/GenBank/DDBJ whole genome shotgun (WGS) entry which is preliminary data.</text>
</comment>
<evidence type="ECO:0000313" key="1">
    <source>
        <dbReference type="EMBL" id="OZS77384.1"/>
    </source>
</evidence>
<dbReference type="RefSeq" id="WP_094943865.1">
    <property type="nucleotide sequence ID" value="NZ_NOKQ01000252.1"/>
</dbReference>
<dbReference type="OrthoDB" id="2454315at2"/>
<reference evidence="1 2" key="1">
    <citation type="submission" date="2017-07" db="EMBL/GenBank/DDBJ databases">
        <title>Tetzosporium hominis gen.nov. sp.nov.</title>
        <authorList>
            <person name="Tetz G."/>
            <person name="Tetz V."/>
        </authorList>
    </citation>
    <scope>NUCLEOTIDE SEQUENCE [LARGE SCALE GENOMIC DNA]</scope>
    <source>
        <strain evidence="1 2">VT-49</strain>
    </source>
</reference>
<gene>
    <name evidence="1" type="ORF">CF394_11685</name>
</gene>
<keyword evidence="2" id="KW-1185">Reference proteome</keyword>
<sequence length="130" mass="14615">MNELIVFSDLYKFLGSLGPMRISMTGKTLSIGFTPMKFAGKMAKFATLNGEKNYRCLILHVDAGNPNSTRGIEIQKQAQALLGFEIESLRKFKRKGHEVYIPLEVLVDASNLKDAKELIKNEYIKVASKF</sequence>